<evidence type="ECO:0000313" key="1">
    <source>
        <dbReference type="EMBL" id="KAF2190317.1"/>
    </source>
</evidence>
<keyword evidence="2" id="KW-1185">Reference proteome</keyword>
<protein>
    <submittedName>
        <fullName evidence="1">Uncharacterized protein</fullName>
    </submittedName>
</protein>
<reference evidence="1" key="1">
    <citation type="journal article" date="2020" name="Stud. Mycol.">
        <title>101 Dothideomycetes genomes: a test case for predicting lifestyles and emergence of pathogens.</title>
        <authorList>
            <person name="Haridas S."/>
            <person name="Albert R."/>
            <person name="Binder M."/>
            <person name="Bloem J."/>
            <person name="Labutti K."/>
            <person name="Salamov A."/>
            <person name="Andreopoulos B."/>
            <person name="Baker S."/>
            <person name="Barry K."/>
            <person name="Bills G."/>
            <person name="Bluhm B."/>
            <person name="Cannon C."/>
            <person name="Castanera R."/>
            <person name="Culley D."/>
            <person name="Daum C."/>
            <person name="Ezra D."/>
            <person name="Gonzalez J."/>
            <person name="Henrissat B."/>
            <person name="Kuo A."/>
            <person name="Liang C."/>
            <person name="Lipzen A."/>
            <person name="Lutzoni F."/>
            <person name="Magnuson J."/>
            <person name="Mondo S."/>
            <person name="Nolan M."/>
            <person name="Ohm R."/>
            <person name="Pangilinan J."/>
            <person name="Park H.-J."/>
            <person name="Ramirez L."/>
            <person name="Alfaro M."/>
            <person name="Sun H."/>
            <person name="Tritt A."/>
            <person name="Yoshinaga Y."/>
            <person name="Zwiers L.-H."/>
            <person name="Turgeon B."/>
            <person name="Goodwin S."/>
            <person name="Spatafora J."/>
            <person name="Crous P."/>
            <person name="Grigoriev I."/>
        </authorList>
    </citation>
    <scope>NUCLEOTIDE SEQUENCE</scope>
    <source>
        <strain evidence="1">CBS 207.26</strain>
    </source>
</reference>
<gene>
    <name evidence="1" type="ORF">K469DRAFT_760038</name>
</gene>
<feature type="non-terminal residue" evidence="1">
    <location>
        <position position="1"/>
    </location>
</feature>
<dbReference type="AlphaFoldDB" id="A0A6A6EE64"/>
<sequence>VGKEHFTSLYSPAREKALTSRNIKAGWIKAGLFPFNLDRVLRDIQKSPAELTVPKADEVNLQDEVLQTPVTAEALTSLHGLIEQDTHGLDERSKQRLRKFANAAQISFAERTLLADENRLLFKQNNEANVRRSTKSMIVGKAKVMSYEDIKGERANRAAKEAAAVSKKRGRKLRGSTLAKAKKARRSEVEVAEDEIAAGGMGNYYSFFQREDGSR</sequence>
<organism evidence="1 2">
    <name type="scientific">Zopfia rhizophila CBS 207.26</name>
    <dbReference type="NCBI Taxonomy" id="1314779"/>
    <lineage>
        <taxon>Eukaryota</taxon>
        <taxon>Fungi</taxon>
        <taxon>Dikarya</taxon>
        <taxon>Ascomycota</taxon>
        <taxon>Pezizomycotina</taxon>
        <taxon>Dothideomycetes</taxon>
        <taxon>Dothideomycetes incertae sedis</taxon>
        <taxon>Zopfiaceae</taxon>
        <taxon>Zopfia</taxon>
    </lineage>
</organism>
<evidence type="ECO:0000313" key="2">
    <source>
        <dbReference type="Proteomes" id="UP000800200"/>
    </source>
</evidence>
<proteinExistence type="predicted"/>
<dbReference type="Proteomes" id="UP000800200">
    <property type="component" value="Unassembled WGS sequence"/>
</dbReference>
<dbReference type="EMBL" id="ML994619">
    <property type="protein sequence ID" value="KAF2190317.1"/>
    <property type="molecule type" value="Genomic_DNA"/>
</dbReference>
<accession>A0A6A6EE64</accession>
<dbReference type="OrthoDB" id="4357141at2759"/>
<name>A0A6A6EE64_9PEZI</name>